<accession>A0AC35FI32</accession>
<dbReference type="Proteomes" id="UP000887580">
    <property type="component" value="Unplaced"/>
</dbReference>
<dbReference type="WBParaSite" id="PS1159_v2.g1766.t1">
    <property type="protein sequence ID" value="PS1159_v2.g1766.t1"/>
    <property type="gene ID" value="PS1159_v2.g1766"/>
</dbReference>
<proteinExistence type="predicted"/>
<organism evidence="1 2">
    <name type="scientific">Panagrolaimus sp. PS1159</name>
    <dbReference type="NCBI Taxonomy" id="55785"/>
    <lineage>
        <taxon>Eukaryota</taxon>
        <taxon>Metazoa</taxon>
        <taxon>Ecdysozoa</taxon>
        <taxon>Nematoda</taxon>
        <taxon>Chromadorea</taxon>
        <taxon>Rhabditida</taxon>
        <taxon>Tylenchina</taxon>
        <taxon>Panagrolaimomorpha</taxon>
        <taxon>Panagrolaimoidea</taxon>
        <taxon>Panagrolaimidae</taxon>
        <taxon>Panagrolaimus</taxon>
    </lineage>
</organism>
<sequence length="133" mass="14567">MLLMDFQIGVWDPTLGDKFRDIPLNTPEEAGIKKPQITSVDDDLSSDDEQWTQVNIDVVDFGTENIYPATTNLNIDNYPVLGWDDVSVPEAQAASQAQIAISSSSGINVSALLHDIESITPGQPVRRTRLQAV</sequence>
<evidence type="ECO:0000313" key="1">
    <source>
        <dbReference type="Proteomes" id="UP000887580"/>
    </source>
</evidence>
<protein>
    <submittedName>
        <fullName evidence="2">Uncharacterized protein</fullName>
    </submittedName>
</protein>
<reference evidence="2" key="1">
    <citation type="submission" date="2022-11" db="UniProtKB">
        <authorList>
            <consortium name="WormBaseParasite"/>
        </authorList>
    </citation>
    <scope>IDENTIFICATION</scope>
</reference>
<name>A0AC35FI32_9BILA</name>
<evidence type="ECO:0000313" key="2">
    <source>
        <dbReference type="WBParaSite" id="PS1159_v2.g1766.t1"/>
    </source>
</evidence>